<accession>G4A5I0</accession>
<name>G4A5I0_AGGAC</name>
<comment type="caution">
    <text evidence="1">The sequence shown here is derived from an EMBL/GenBank/DDBJ whole genome shotgun (WGS) entry which is preliminary data.</text>
</comment>
<dbReference type="AlphaFoldDB" id="G4A5I0"/>
<organism evidence="1 2">
    <name type="scientific">Aggregatibacter actinomycetemcomitans serotype e str. SC1083</name>
    <dbReference type="NCBI Taxonomy" id="907488"/>
    <lineage>
        <taxon>Bacteria</taxon>
        <taxon>Pseudomonadati</taxon>
        <taxon>Pseudomonadota</taxon>
        <taxon>Gammaproteobacteria</taxon>
        <taxon>Pasteurellales</taxon>
        <taxon>Pasteurellaceae</taxon>
        <taxon>Aggregatibacter</taxon>
    </lineage>
</organism>
<reference evidence="1 2" key="1">
    <citation type="submission" date="2010-10" db="EMBL/GenBank/DDBJ databases">
        <authorList>
            <person name="Chen C."/>
            <person name="Kittichotirat W."/>
            <person name="Asikainen S."/>
            <person name="Bumgarner R."/>
        </authorList>
    </citation>
    <scope>NUCLEOTIDE SEQUENCE [LARGE SCALE GENOMIC DNA]</scope>
    <source>
        <strain evidence="1 2">SC1083</strain>
    </source>
</reference>
<dbReference type="Pfam" id="PF10786">
    <property type="entry name" value="HI_0552"/>
    <property type="match status" value="1"/>
</dbReference>
<proteinExistence type="predicted"/>
<gene>
    <name evidence="1" type="ORF">SC1083_0065</name>
</gene>
<dbReference type="EMBL" id="AEJM01000001">
    <property type="protein sequence ID" value="EGY35370.1"/>
    <property type="molecule type" value="Genomic_DNA"/>
</dbReference>
<sequence length="213" mass="25374">MILVNLINANACDLFNIPFFQFAKMKKFCPEEIPRIKADYKAHWDNWKATILQVSAALGWPFAKPHIESWTNGWQVRGHFFAHFKYEYHLNSAAILSVLLNRRRLSVSLDWHCYRADRSQINVQQYNQWLENFDFARFADFDIWRGDESEYDDFRKVNQFTPQDLTLRSDEDFWCIGRNAEKAELDKLDVTQFIVESIRDLLPLYEACHQVKP</sequence>
<dbReference type="InterPro" id="IPR019722">
    <property type="entry name" value="HI_0552_fam"/>
</dbReference>
<dbReference type="Proteomes" id="UP000005508">
    <property type="component" value="Unassembled WGS sequence"/>
</dbReference>
<dbReference type="PATRIC" id="fig|907488.3.peg.63"/>
<evidence type="ECO:0000313" key="2">
    <source>
        <dbReference type="Proteomes" id="UP000005508"/>
    </source>
</evidence>
<dbReference type="RefSeq" id="WP_005555397.1">
    <property type="nucleotide sequence ID" value="NZ_AEJM01000001.1"/>
</dbReference>
<evidence type="ECO:0000313" key="1">
    <source>
        <dbReference type="EMBL" id="EGY35370.1"/>
    </source>
</evidence>
<protein>
    <submittedName>
        <fullName evidence="1">Diadenosine tetraphosphatase</fullName>
    </submittedName>
</protein>